<feature type="region of interest" description="Disordered" evidence="1">
    <location>
        <begin position="1"/>
        <end position="30"/>
    </location>
</feature>
<name>A0ABN3Q2A5_9ACTN</name>
<gene>
    <name evidence="2" type="ORF">GCM10010411_55560</name>
</gene>
<evidence type="ECO:0000256" key="1">
    <source>
        <dbReference type="SAM" id="MobiDB-lite"/>
    </source>
</evidence>
<protein>
    <submittedName>
        <fullName evidence="2">Uncharacterized protein</fullName>
    </submittedName>
</protein>
<evidence type="ECO:0000313" key="2">
    <source>
        <dbReference type="EMBL" id="GAA2613523.1"/>
    </source>
</evidence>
<dbReference type="EMBL" id="BAAATD010000007">
    <property type="protein sequence ID" value="GAA2613523.1"/>
    <property type="molecule type" value="Genomic_DNA"/>
</dbReference>
<proteinExistence type="predicted"/>
<dbReference type="RefSeq" id="WP_344545382.1">
    <property type="nucleotide sequence ID" value="NZ_BAAATD010000007.1"/>
</dbReference>
<sequence>MTVEQPGSTSAGGVARGVAGGDRQAARSTARCRYANHDQHTHRILLVGLMFQDGASRPVVGGSPGVLVWWRLVRSGRLEEVNAEVEVHVFDLVEVQTQGGGQI</sequence>
<accession>A0ABN3Q2A5</accession>
<keyword evidence="3" id="KW-1185">Reference proteome</keyword>
<dbReference type="Proteomes" id="UP001501509">
    <property type="component" value="Unassembled WGS sequence"/>
</dbReference>
<evidence type="ECO:0000313" key="3">
    <source>
        <dbReference type="Proteomes" id="UP001501509"/>
    </source>
</evidence>
<organism evidence="2 3">
    <name type="scientific">Actinomadura fulvescens</name>
    <dbReference type="NCBI Taxonomy" id="46160"/>
    <lineage>
        <taxon>Bacteria</taxon>
        <taxon>Bacillati</taxon>
        <taxon>Actinomycetota</taxon>
        <taxon>Actinomycetes</taxon>
        <taxon>Streptosporangiales</taxon>
        <taxon>Thermomonosporaceae</taxon>
        <taxon>Actinomadura</taxon>
    </lineage>
</organism>
<comment type="caution">
    <text evidence="2">The sequence shown here is derived from an EMBL/GenBank/DDBJ whole genome shotgun (WGS) entry which is preliminary data.</text>
</comment>
<reference evidence="2 3" key="1">
    <citation type="journal article" date="2019" name="Int. J. Syst. Evol. Microbiol.">
        <title>The Global Catalogue of Microorganisms (GCM) 10K type strain sequencing project: providing services to taxonomists for standard genome sequencing and annotation.</title>
        <authorList>
            <consortium name="The Broad Institute Genomics Platform"/>
            <consortium name="The Broad Institute Genome Sequencing Center for Infectious Disease"/>
            <person name="Wu L."/>
            <person name="Ma J."/>
        </authorList>
    </citation>
    <scope>NUCLEOTIDE SEQUENCE [LARGE SCALE GENOMIC DNA]</scope>
    <source>
        <strain evidence="2 3">JCM 6833</strain>
    </source>
</reference>